<dbReference type="NCBIfam" id="NF004637">
    <property type="entry name" value="PRK05986.1"/>
    <property type="match status" value="1"/>
</dbReference>
<evidence type="ECO:0000256" key="6">
    <source>
        <dbReference type="ARBA" id="ARBA00033334"/>
    </source>
</evidence>
<evidence type="ECO:0000256" key="8">
    <source>
        <dbReference type="ARBA" id="ARBA00048555"/>
    </source>
</evidence>
<dbReference type="PIRSF" id="PIRSF015617">
    <property type="entry name" value="Adensltrnsf_CobA"/>
    <property type="match status" value="1"/>
</dbReference>
<dbReference type="InterPro" id="IPR027417">
    <property type="entry name" value="P-loop_NTPase"/>
</dbReference>
<accession>A0A7V4LBL0</accession>
<dbReference type="Gene3D" id="3.40.50.300">
    <property type="entry name" value="P-loop containing nucleotide triphosphate hydrolases"/>
    <property type="match status" value="1"/>
</dbReference>
<comment type="caution">
    <text evidence="10">The sequence shown here is derived from an EMBL/GenBank/DDBJ whole genome shotgun (WGS) entry which is preliminary data.</text>
</comment>
<dbReference type="NCBIfam" id="TIGR00708">
    <property type="entry name" value="cobA"/>
    <property type="match status" value="1"/>
</dbReference>
<name>A0A7V4LBL0_9BACT</name>
<comment type="catalytic activity">
    <reaction evidence="9">
        <text>2 cob(II)alamin + reduced [electron-transfer flavoprotein] + 2 ATP = 2 adenosylcob(III)alamin + 2 triphosphate + oxidized [electron-transfer flavoprotein] + 3 H(+)</text>
        <dbReference type="Rhea" id="RHEA:28671"/>
        <dbReference type="Rhea" id="RHEA-COMP:10685"/>
        <dbReference type="Rhea" id="RHEA-COMP:10686"/>
        <dbReference type="ChEBI" id="CHEBI:15378"/>
        <dbReference type="ChEBI" id="CHEBI:16304"/>
        <dbReference type="ChEBI" id="CHEBI:18036"/>
        <dbReference type="ChEBI" id="CHEBI:18408"/>
        <dbReference type="ChEBI" id="CHEBI:30616"/>
        <dbReference type="ChEBI" id="CHEBI:57692"/>
        <dbReference type="ChEBI" id="CHEBI:58307"/>
        <dbReference type="EC" id="2.5.1.17"/>
    </reaction>
</comment>
<dbReference type="UniPathway" id="UPA00148">
    <property type="reaction ID" value="UER00233"/>
</dbReference>
<dbReference type="CDD" id="cd00561">
    <property type="entry name" value="CobA_ACA"/>
    <property type="match status" value="1"/>
</dbReference>
<evidence type="ECO:0000256" key="5">
    <source>
        <dbReference type="ARBA" id="ARBA00031529"/>
    </source>
</evidence>
<gene>
    <name evidence="10" type="primary">cobO</name>
    <name evidence="10" type="ORF">ENT08_00005</name>
</gene>
<evidence type="ECO:0000256" key="4">
    <source>
        <dbReference type="ARBA" id="ARBA00024929"/>
    </source>
</evidence>
<evidence type="ECO:0000256" key="9">
    <source>
        <dbReference type="ARBA" id="ARBA00048692"/>
    </source>
</evidence>
<dbReference type="AlphaFoldDB" id="A0A7V4LBL0"/>
<dbReference type="GO" id="GO:0009236">
    <property type="term" value="P:cobalamin biosynthetic process"/>
    <property type="evidence" value="ECO:0007669"/>
    <property type="project" value="UniProtKB-UniPathway"/>
</dbReference>
<proteinExistence type="inferred from homology"/>
<comment type="pathway">
    <text evidence="1">Cofactor biosynthesis; adenosylcobalamin biosynthesis; adenosylcobalamin from cob(II)yrinate a,c-diamide: step 2/7.</text>
</comment>
<keyword evidence="10" id="KW-0808">Transferase</keyword>
<sequence length="178" mass="19897">MREPRLPQGHIQVYTGDGKGKTTCALGLALRAVGQGFRVMMIQFLKTPDTGENQAAKLLAPLFTMRSFGRPGFPRLTDPDPQTRRLAQEAFDLARRTILEGEYDLVILDEINLILAYDLVPLTEMLQILRQRPAHVEVVMTGRGAPAKLVEAADLVTEMRPVKHYFSAGVKGRRGIEW</sequence>
<organism evidence="10">
    <name type="scientific">Desulfobacca acetoxidans</name>
    <dbReference type="NCBI Taxonomy" id="60893"/>
    <lineage>
        <taxon>Bacteria</taxon>
        <taxon>Pseudomonadati</taxon>
        <taxon>Thermodesulfobacteriota</taxon>
        <taxon>Desulfobaccia</taxon>
        <taxon>Desulfobaccales</taxon>
        <taxon>Desulfobaccaceae</taxon>
        <taxon>Desulfobacca</taxon>
    </lineage>
</organism>
<evidence type="ECO:0000256" key="7">
    <source>
        <dbReference type="ARBA" id="ARBA00033354"/>
    </source>
</evidence>
<protein>
    <recommendedName>
        <fullName evidence="3">corrinoid adenosyltransferase</fullName>
        <ecNumber evidence="3">2.5.1.17</ecNumber>
    </recommendedName>
    <alternativeName>
        <fullName evidence="5">Cob(II)alamin adenosyltransferase</fullName>
    </alternativeName>
    <alternativeName>
        <fullName evidence="7">Cob(II)yrinic acid a,c-diamide adenosyltransferase</fullName>
    </alternativeName>
    <alternativeName>
        <fullName evidence="6">Cobinamide/cobalamin adenosyltransferase</fullName>
    </alternativeName>
</protein>
<dbReference type="PANTHER" id="PTHR46638:SF1">
    <property type="entry name" value="CORRINOID ADENOSYLTRANSFERASE"/>
    <property type="match status" value="1"/>
</dbReference>
<comment type="function">
    <text evidence="4">Required for both de novo synthesis of the corrin ring for the assimilation of exogenous corrinoids. Participates in the adenosylation of a variety of incomplete and complete corrinoids.</text>
</comment>
<dbReference type="InterPro" id="IPR003724">
    <property type="entry name" value="CblAdoTrfase_CobA"/>
</dbReference>
<dbReference type="EMBL" id="DSXI01000001">
    <property type="protein sequence ID" value="HGS04125.1"/>
    <property type="molecule type" value="Genomic_DNA"/>
</dbReference>
<evidence type="ECO:0000256" key="3">
    <source>
        <dbReference type="ARBA" id="ARBA00012454"/>
    </source>
</evidence>
<dbReference type="Pfam" id="PF02572">
    <property type="entry name" value="CobA_CobO_BtuR"/>
    <property type="match status" value="1"/>
</dbReference>
<dbReference type="GO" id="GO:0005524">
    <property type="term" value="F:ATP binding"/>
    <property type="evidence" value="ECO:0007669"/>
    <property type="project" value="InterPro"/>
</dbReference>
<dbReference type="GO" id="GO:0008817">
    <property type="term" value="F:corrinoid adenosyltransferase activity"/>
    <property type="evidence" value="ECO:0007669"/>
    <property type="project" value="UniProtKB-EC"/>
</dbReference>
<dbReference type="PANTHER" id="PTHR46638">
    <property type="entry name" value="CORRINOID ADENOSYLTRANSFERASE"/>
    <property type="match status" value="1"/>
</dbReference>
<comment type="catalytic activity">
    <reaction evidence="8">
        <text>2 cob(II)yrinate a,c diamide + reduced [electron-transfer flavoprotein] + 2 ATP = 2 adenosylcob(III)yrinate a,c-diamide + 2 triphosphate + oxidized [electron-transfer flavoprotein] + 3 H(+)</text>
        <dbReference type="Rhea" id="RHEA:11528"/>
        <dbReference type="Rhea" id="RHEA-COMP:10685"/>
        <dbReference type="Rhea" id="RHEA-COMP:10686"/>
        <dbReference type="ChEBI" id="CHEBI:15378"/>
        <dbReference type="ChEBI" id="CHEBI:18036"/>
        <dbReference type="ChEBI" id="CHEBI:30616"/>
        <dbReference type="ChEBI" id="CHEBI:57692"/>
        <dbReference type="ChEBI" id="CHEBI:58307"/>
        <dbReference type="ChEBI" id="CHEBI:58503"/>
        <dbReference type="ChEBI" id="CHEBI:58537"/>
        <dbReference type="EC" id="2.5.1.17"/>
    </reaction>
</comment>
<evidence type="ECO:0000256" key="1">
    <source>
        <dbReference type="ARBA" id="ARBA00005121"/>
    </source>
</evidence>
<comment type="similarity">
    <text evidence="2">Belongs to the Cob(I)alamin adenosyltransferase family.</text>
</comment>
<evidence type="ECO:0000256" key="2">
    <source>
        <dbReference type="ARBA" id="ARBA00007487"/>
    </source>
</evidence>
<evidence type="ECO:0000313" key="10">
    <source>
        <dbReference type="EMBL" id="HGS04125.1"/>
    </source>
</evidence>
<dbReference type="SUPFAM" id="SSF52540">
    <property type="entry name" value="P-loop containing nucleoside triphosphate hydrolases"/>
    <property type="match status" value="1"/>
</dbReference>
<dbReference type="EC" id="2.5.1.17" evidence="3"/>
<reference evidence="10" key="1">
    <citation type="journal article" date="2020" name="mSystems">
        <title>Genome- and Community-Level Interaction Insights into Carbon Utilization and Element Cycling Functions of Hydrothermarchaeota in Hydrothermal Sediment.</title>
        <authorList>
            <person name="Zhou Z."/>
            <person name="Liu Y."/>
            <person name="Xu W."/>
            <person name="Pan J."/>
            <person name="Luo Z.H."/>
            <person name="Li M."/>
        </authorList>
    </citation>
    <scope>NUCLEOTIDE SEQUENCE [LARGE SCALE GENOMIC DNA]</scope>
    <source>
        <strain evidence="10">SpSt-548</strain>
    </source>
</reference>